<dbReference type="EMBL" id="BNJG01000003">
    <property type="protein sequence ID" value="GHO58423.1"/>
    <property type="molecule type" value="Genomic_DNA"/>
</dbReference>
<name>A0ABQ3V079_9CHLR</name>
<evidence type="ECO:0008006" key="4">
    <source>
        <dbReference type="Google" id="ProtNLM"/>
    </source>
</evidence>
<feature type="transmembrane region" description="Helical" evidence="1">
    <location>
        <begin position="57"/>
        <end position="77"/>
    </location>
</feature>
<feature type="transmembrane region" description="Helical" evidence="1">
    <location>
        <begin position="172"/>
        <end position="195"/>
    </location>
</feature>
<protein>
    <recommendedName>
        <fullName evidence="4">DUF2207 domain-containing protein</fullName>
    </recommendedName>
</protein>
<feature type="transmembrane region" description="Helical" evidence="1">
    <location>
        <begin position="128"/>
        <end position="150"/>
    </location>
</feature>
<accession>A0ABQ3V079</accession>
<dbReference type="Proteomes" id="UP000654345">
    <property type="component" value="Unassembled WGS sequence"/>
</dbReference>
<keyword evidence="1" id="KW-1133">Transmembrane helix</keyword>
<sequence>MNSISSTMAMQFDPSQRWKSLSVLWSAVQVFFFGVSILLLLLMVSFNLQILPERGQIEFAFIVIVVPILLILSIVQAQRSYHQSVSRRRQILSGEWQERTQFQPAPQNQNALPSTPIWLGIRLNLAPIILNFILILLCFGGILLLLWSLYSTWATFLNNYGNAATAIALDAWLRYVVLAIILWVTWTALGVFVNLRMRRWLCPELEATEDGLAAWYPGEEVIIPWDDVRYFALVKQHKSSPDPNNWAYEIGDGEKSIRWQQPYMAKRMYPLYVSELPRDQYEQEFANLLSLIAARTGRPLLDMRLK</sequence>
<gene>
    <name evidence="2" type="ORF">KSB_68980</name>
</gene>
<comment type="caution">
    <text evidence="2">The sequence shown here is derived from an EMBL/GenBank/DDBJ whole genome shotgun (WGS) entry which is preliminary data.</text>
</comment>
<evidence type="ECO:0000313" key="2">
    <source>
        <dbReference type="EMBL" id="GHO58423.1"/>
    </source>
</evidence>
<keyword evidence="1" id="KW-0472">Membrane</keyword>
<feature type="transmembrane region" description="Helical" evidence="1">
    <location>
        <begin position="21"/>
        <end position="45"/>
    </location>
</feature>
<reference evidence="2 3" key="1">
    <citation type="journal article" date="2021" name="Int. J. Syst. Evol. Microbiol.">
        <title>Reticulibacter mediterranei gen. nov., sp. nov., within the new family Reticulibacteraceae fam. nov., and Ktedonospora formicarum gen. nov., sp. nov., Ktedonobacter robiniae sp. nov., Dictyobacter formicarum sp. nov. and Dictyobacter arantiisoli sp. nov., belonging to the class Ktedonobacteria.</title>
        <authorList>
            <person name="Yabe S."/>
            <person name="Zheng Y."/>
            <person name="Wang C.M."/>
            <person name="Sakai Y."/>
            <person name="Abe K."/>
            <person name="Yokota A."/>
            <person name="Donadio S."/>
            <person name="Cavaletti L."/>
            <person name="Monciardini P."/>
        </authorList>
    </citation>
    <scope>NUCLEOTIDE SEQUENCE [LARGE SCALE GENOMIC DNA]</scope>
    <source>
        <strain evidence="2 3">SOSP1-30</strain>
    </source>
</reference>
<evidence type="ECO:0000256" key="1">
    <source>
        <dbReference type="SAM" id="Phobius"/>
    </source>
</evidence>
<dbReference type="RefSeq" id="WP_201374715.1">
    <property type="nucleotide sequence ID" value="NZ_BNJG01000003.1"/>
</dbReference>
<keyword evidence="1" id="KW-0812">Transmembrane</keyword>
<proteinExistence type="predicted"/>
<keyword evidence="3" id="KW-1185">Reference proteome</keyword>
<evidence type="ECO:0000313" key="3">
    <source>
        <dbReference type="Proteomes" id="UP000654345"/>
    </source>
</evidence>
<organism evidence="2 3">
    <name type="scientific">Ktedonobacter robiniae</name>
    <dbReference type="NCBI Taxonomy" id="2778365"/>
    <lineage>
        <taxon>Bacteria</taxon>
        <taxon>Bacillati</taxon>
        <taxon>Chloroflexota</taxon>
        <taxon>Ktedonobacteria</taxon>
        <taxon>Ktedonobacterales</taxon>
        <taxon>Ktedonobacteraceae</taxon>
        <taxon>Ktedonobacter</taxon>
    </lineage>
</organism>